<name>A0A642UUU4_9ASCO</name>
<dbReference type="CDD" id="cd12823">
    <property type="entry name" value="Mrs2_Mfm1p-like"/>
    <property type="match status" value="1"/>
</dbReference>
<evidence type="ECO:0000256" key="13">
    <source>
        <dbReference type="ARBA" id="ARBA00038721"/>
    </source>
</evidence>
<comment type="caution">
    <text evidence="16">The sequence shown here is derived from an EMBL/GenBank/DDBJ whole genome shotgun (WGS) entry which is preliminary data.</text>
</comment>
<protein>
    <recommendedName>
        <fullName evidence="14">Magnesium transporter</fullName>
    </recommendedName>
</protein>
<evidence type="ECO:0000256" key="15">
    <source>
        <dbReference type="SAM" id="MobiDB-lite"/>
    </source>
</evidence>
<keyword evidence="4 14" id="KW-0812">Transmembrane</keyword>
<comment type="caution">
    <text evidence="14">Lacks conserved residue(s) required for the propagation of feature annotation.</text>
</comment>
<keyword evidence="17" id="KW-1185">Reference proteome</keyword>
<dbReference type="AlphaFoldDB" id="A0A642UUU4"/>
<dbReference type="GO" id="GO:0015095">
    <property type="term" value="F:magnesium ion transmembrane transporter activity"/>
    <property type="evidence" value="ECO:0007669"/>
    <property type="project" value="TreeGrafter"/>
</dbReference>
<dbReference type="EMBL" id="SWFS01000406">
    <property type="protein sequence ID" value="KAA8905865.1"/>
    <property type="molecule type" value="Genomic_DNA"/>
</dbReference>
<evidence type="ECO:0000256" key="11">
    <source>
        <dbReference type="ARBA" id="ARBA00023136"/>
    </source>
</evidence>
<proteinExistence type="inferred from homology"/>
<comment type="similarity">
    <text evidence="2 14">Belongs to the CorA metal ion transporter (MIT) (TC 1.A.35) family.</text>
</comment>
<feature type="transmembrane region" description="Helical" evidence="14">
    <location>
        <begin position="428"/>
        <end position="449"/>
    </location>
</feature>
<feature type="region of interest" description="Disordered" evidence="15">
    <location>
        <begin position="471"/>
        <end position="492"/>
    </location>
</feature>
<dbReference type="FunFam" id="2.40.128.330:FF:000002">
    <property type="entry name" value="Inner membrane magnesium transporter mrs2"/>
    <property type="match status" value="1"/>
</dbReference>
<accession>A0A642UUU4</accession>
<keyword evidence="5 14" id="KW-0999">Mitochondrion inner membrane</keyword>
<keyword evidence="8 14" id="KW-1133">Transmembrane helix</keyword>
<evidence type="ECO:0000256" key="1">
    <source>
        <dbReference type="ARBA" id="ARBA00004448"/>
    </source>
</evidence>
<reference evidence="16" key="1">
    <citation type="journal article" date="2019" name="G3 (Bethesda)">
        <title>Genome Assemblies of Two Rare Opportunistic Yeast Pathogens: Diutina rugosa (syn. Candida rugosa) and Trichomonascus ciferrii (syn. Candida ciferrii).</title>
        <authorList>
            <person name="Mixao V."/>
            <person name="Saus E."/>
            <person name="Hansen A.P."/>
            <person name="Lass-Florl C."/>
            <person name="Gabaldon T."/>
        </authorList>
    </citation>
    <scope>NUCLEOTIDE SEQUENCE</scope>
    <source>
        <strain evidence="16">CBS 4856</strain>
    </source>
</reference>
<evidence type="ECO:0000256" key="10">
    <source>
        <dbReference type="ARBA" id="ARBA00023128"/>
    </source>
</evidence>
<evidence type="ECO:0000256" key="6">
    <source>
        <dbReference type="ARBA" id="ARBA00022842"/>
    </source>
</evidence>
<dbReference type="VEuPathDB" id="FungiDB:TRICI_005225"/>
<evidence type="ECO:0000313" key="17">
    <source>
        <dbReference type="Proteomes" id="UP000761534"/>
    </source>
</evidence>
<dbReference type="FunFam" id="1.20.58.340:FF:000005">
    <property type="entry name" value="Inner membrane magnesium transporter MRS2"/>
    <property type="match status" value="1"/>
</dbReference>
<keyword evidence="10" id="KW-0496">Mitochondrion</keyword>
<comment type="function">
    <text evidence="12">Mitochondrial inner membrane magnesium transporter required for mitochondrial magnesium homeostasis. Modulates the conductance of the MRS2 channel. Involved in the splicing of mRNA group II introns in mitochondria by affecting mitochondrial magnesium concentrations, which are critical for group II intron splicing.</text>
</comment>
<sequence>MIYLHAQRCMSYVREDVGKVSDALPMLLRNALARSNRTGVACFRRRPIATFRPVWAKKQPDPPLDDLGTGVLGKHGIMGQKKKNPRVNLKVADAALAELPITPTSASAGNASGAAKGSKSLNDLILERSLSHRAIGDHLVRCTVFDLEGNVQVVSGEFKRTELLSKHGLLPRDLRKLDTGISSIVPTILVRKNSILVNLLHIKALVKADMVLLFDAYGSTDSKTQSIFMYDLEHKLRYGTKTMGGLPYEMRALEAIFISVVTALDAEMQVHLTVIKGILAELEDDIDREKLRHLLIQSKKISTFHQKAVLIRDAIEELLDQDEDLAGIYLTEKLKGTPRTSDGDHSEIEMLLESYYKHCDEIVQTVGSLISDIRSTEEIVNIILDSNRNSLMLLDLKIQIGTLGLGGGAFVASLYGMNLQNFIEESNWGFGAVTGVVMVTSIVIILYSLKNLRKVQRVTMMSKKSQNQAQAVNRLLENSPSKPKTSNRDWLK</sequence>
<dbReference type="OrthoDB" id="10251508at2759"/>
<evidence type="ECO:0000256" key="3">
    <source>
        <dbReference type="ARBA" id="ARBA00022448"/>
    </source>
</evidence>
<evidence type="ECO:0000256" key="14">
    <source>
        <dbReference type="RuleBase" id="RU366042"/>
    </source>
</evidence>
<evidence type="ECO:0000256" key="7">
    <source>
        <dbReference type="ARBA" id="ARBA00022946"/>
    </source>
</evidence>
<gene>
    <name evidence="16" type="ORF">TRICI_005225</name>
</gene>
<evidence type="ECO:0000256" key="12">
    <source>
        <dbReference type="ARBA" id="ARBA00037564"/>
    </source>
</evidence>
<keyword evidence="3 14" id="KW-0813">Transport</keyword>
<organism evidence="16 17">
    <name type="scientific">Trichomonascus ciferrii</name>
    <dbReference type="NCBI Taxonomy" id="44093"/>
    <lineage>
        <taxon>Eukaryota</taxon>
        <taxon>Fungi</taxon>
        <taxon>Dikarya</taxon>
        <taxon>Ascomycota</taxon>
        <taxon>Saccharomycotina</taxon>
        <taxon>Dipodascomycetes</taxon>
        <taxon>Dipodascales</taxon>
        <taxon>Trichomonascaceae</taxon>
        <taxon>Trichomonascus</taxon>
        <taxon>Trichomonascus ciferrii complex</taxon>
    </lineage>
</organism>
<keyword evidence="6 14" id="KW-0460">Magnesium</keyword>
<dbReference type="Gene3D" id="1.20.58.340">
    <property type="entry name" value="Magnesium transport protein CorA, transmembrane region"/>
    <property type="match status" value="1"/>
</dbReference>
<evidence type="ECO:0000256" key="5">
    <source>
        <dbReference type="ARBA" id="ARBA00022792"/>
    </source>
</evidence>
<dbReference type="Proteomes" id="UP000761534">
    <property type="component" value="Unassembled WGS sequence"/>
</dbReference>
<dbReference type="Pfam" id="PF22099">
    <property type="entry name" value="MRS2-like"/>
    <property type="match status" value="1"/>
</dbReference>
<evidence type="ECO:0000256" key="9">
    <source>
        <dbReference type="ARBA" id="ARBA00023065"/>
    </source>
</evidence>
<comment type="subcellular location">
    <subcellularLocation>
        <location evidence="1 14">Mitochondrion inner membrane</location>
        <topology evidence="1 14">Multi-pass membrane protein</topology>
    </subcellularLocation>
</comment>
<evidence type="ECO:0000256" key="2">
    <source>
        <dbReference type="ARBA" id="ARBA00009765"/>
    </source>
</evidence>
<keyword evidence="9 14" id="KW-0406">Ion transport</keyword>
<evidence type="ECO:0000313" key="16">
    <source>
        <dbReference type="EMBL" id="KAA8905865.1"/>
    </source>
</evidence>
<keyword evidence="11 14" id="KW-0472">Membrane</keyword>
<dbReference type="GO" id="GO:0045016">
    <property type="term" value="P:mitochondrial magnesium ion transmembrane transport"/>
    <property type="evidence" value="ECO:0007669"/>
    <property type="project" value="UniProtKB-ARBA"/>
</dbReference>
<dbReference type="InterPro" id="IPR039204">
    <property type="entry name" value="MRS2-like"/>
</dbReference>
<evidence type="ECO:0000256" key="4">
    <source>
        <dbReference type="ARBA" id="ARBA00022692"/>
    </source>
</evidence>
<keyword evidence="7" id="KW-0809">Transit peptide</keyword>
<dbReference type="Gene3D" id="2.40.128.330">
    <property type="match status" value="1"/>
</dbReference>
<comment type="subunit">
    <text evidence="13">Forms homooligomers. Interacts with MRS2.</text>
</comment>
<dbReference type="PANTHER" id="PTHR13890">
    <property type="entry name" value="RNA SPLICING PROTEIN MRS2, MITOCHONDRIAL"/>
    <property type="match status" value="1"/>
</dbReference>
<evidence type="ECO:0000256" key="8">
    <source>
        <dbReference type="ARBA" id="ARBA00022989"/>
    </source>
</evidence>
<dbReference type="PANTHER" id="PTHR13890:SF0">
    <property type="entry name" value="MAGNESIUM TRANSPORTER MRS2 HOMOLOG, MITOCHONDRIAL"/>
    <property type="match status" value="1"/>
</dbReference>
<feature type="compositionally biased region" description="Polar residues" evidence="15">
    <location>
        <begin position="471"/>
        <end position="484"/>
    </location>
</feature>
<dbReference type="GO" id="GO:0005743">
    <property type="term" value="C:mitochondrial inner membrane"/>
    <property type="evidence" value="ECO:0007669"/>
    <property type="project" value="UniProtKB-SubCell"/>
</dbReference>